<dbReference type="PANTHER" id="PTHR33392:SF6">
    <property type="entry name" value="POLYISOPRENYL-TEICHOIC ACID--PEPTIDOGLYCAN TEICHOIC ACID TRANSFERASE TAGU"/>
    <property type="match status" value="1"/>
</dbReference>
<dbReference type="InterPro" id="IPR004474">
    <property type="entry name" value="LytR_CpsA_psr"/>
</dbReference>
<name>A0ABP5E196_9MICO</name>
<sequence>MTPPERPARADDDAYVVDTRNRPSGQRGGRPKPDADDAYVVDTRHRPPARRGGVPAADPDAEPARRPRRRRGRLVALLVGLLVLAWLAFMVWVPYNAWNDIARVDATPSGDRPTGGKGTNFLLVGSDSRQGLTEAQKKEFGATNAAGARTDSIILVHVSDSGNKPLVISLPRDSYVPIPGYRKNKINAAYALGGPKLLTATVENATGLTIDGYLEIGFGGFASVVDSLDGVDICVPFNMKDPEAGINLKKGCQTLDGHNALGFVRTRHTDPRGDLGRADRQRQFLAAVMKKAVSPGTVLVPWRYKGFADSMSRGLILGRDTTMGEALAIFQAMRSVSNGDGISATVPIADPNYTTYAGSSVKWDSAKASELFRMIKDDESLTSVPKGAGN</sequence>
<keyword evidence="3" id="KW-0472">Membrane</keyword>
<evidence type="ECO:0000259" key="4">
    <source>
        <dbReference type="Pfam" id="PF03816"/>
    </source>
</evidence>
<keyword evidence="3" id="KW-1133">Transmembrane helix</keyword>
<evidence type="ECO:0000256" key="2">
    <source>
        <dbReference type="SAM" id="MobiDB-lite"/>
    </source>
</evidence>
<feature type="compositionally biased region" description="Basic and acidic residues" evidence="2">
    <location>
        <begin position="1"/>
        <end position="12"/>
    </location>
</feature>
<feature type="region of interest" description="Disordered" evidence="2">
    <location>
        <begin position="1"/>
        <end position="68"/>
    </location>
</feature>
<dbReference type="RefSeq" id="WP_344065176.1">
    <property type="nucleotide sequence ID" value="NZ_BAAAPU010000009.1"/>
</dbReference>
<dbReference type="Pfam" id="PF03816">
    <property type="entry name" value="LytR_cpsA_psr"/>
    <property type="match status" value="1"/>
</dbReference>
<gene>
    <name evidence="5" type="ORF">GCM10009817_33570</name>
</gene>
<feature type="transmembrane region" description="Helical" evidence="3">
    <location>
        <begin position="74"/>
        <end position="95"/>
    </location>
</feature>
<dbReference type="Gene3D" id="3.40.630.190">
    <property type="entry name" value="LCP protein"/>
    <property type="match status" value="1"/>
</dbReference>
<dbReference type="NCBIfam" id="TIGR00350">
    <property type="entry name" value="lytR_cpsA_psr"/>
    <property type="match status" value="1"/>
</dbReference>
<dbReference type="InterPro" id="IPR050922">
    <property type="entry name" value="LytR/CpsA/Psr_CW_biosynth"/>
</dbReference>
<evidence type="ECO:0000313" key="5">
    <source>
        <dbReference type="EMBL" id="GAA1989114.1"/>
    </source>
</evidence>
<dbReference type="EMBL" id="BAAAPU010000009">
    <property type="protein sequence ID" value="GAA1989114.1"/>
    <property type="molecule type" value="Genomic_DNA"/>
</dbReference>
<evidence type="ECO:0000313" key="6">
    <source>
        <dbReference type="Proteomes" id="UP001500013"/>
    </source>
</evidence>
<dbReference type="Proteomes" id="UP001500013">
    <property type="component" value="Unassembled WGS sequence"/>
</dbReference>
<comment type="caution">
    <text evidence="5">The sequence shown here is derived from an EMBL/GenBank/DDBJ whole genome shotgun (WGS) entry which is preliminary data.</text>
</comment>
<keyword evidence="6" id="KW-1185">Reference proteome</keyword>
<protein>
    <submittedName>
        <fullName evidence="5">LCP family protein</fullName>
    </submittedName>
</protein>
<evidence type="ECO:0000256" key="3">
    <source>
        <dbReference type="SAM" id="Phobius"/>
    </source>
</evidence>
<accession>A0ABP5E196</accession>
<comment type="similarity">
    <text evidence="1">Belongs to the LytR/CpsA/Psr (LCP) family.</text>
</comment>
<evidence type="ECO:0000256" key="1">
    <source>
        <dbReference type="ARBA" id="ARBA00006068"/>
    </source>
</evidence>
<feature type="domain" description="Cell envelope-related transcriptional attenuator" evidence="4">
    <location>
        <begin position="149"/>
        <end position="292"/>
    </location>
</feature>
<organism evidence="5 6">
    <name type="scientific">Terrabacter lapilli</name>
    <dbReference type="NCBI Taxonomy" id="436231"/>
    <lineage>
        <taxon>Bacteria</taxon>
        <taxon>Bacillati</taxon>
        <taxon>Actinomycetota</taxon>
        <taxon>Actinomycetes</taxon>
        <taxon>Micrococcales</taxon>
        <taxon>Intrasporangiaceae</taxon>
        <taxon>Terrabacter</taxon>
    </lineage>
</organism>
<reference evidence="6" key="1">
    <citation type="journal article" date="2019" name="Int. J. Syst. Evol. Microbiol.">
        <title>The Global Catalogue of Microorganisms (GCM) 10K type strain sequencing project: providing services to taxonomists for standard genome sequencing and annotation.</title>
        <authorList>
            <consortium name="The Broad Institute Genomics Platform"/>
            <consortium name="The Broad Institute Genome Sequencing Center for Infectious Disease"/>
            <person name="Wu L."/>
            <person name="Ma J."/>
        </authorList>
    </citation>
    <scope>NUCLEOTIDE SEQUENCE [LARGE SCALE GENOMIC DNA]</scope>
    <source>
        <strain evidence="6">JCM 15628</strain>
    </source>
</reference>
<dbReference type="PANTHER" id="PTHR33392">
    <property type="entry name" value="POLYISOPRENYL-TEICHOIC ACID--PEPTIDOGLYCAN TEICHOIC ACID TRANSFERASE TAGU"/>
    <property type="match status" value="1"/>
</dbReference>
<keyword evidence="3" id="KW-0812">Transmembrane</keyword>
<proteinExistence type="inferred from homology"/>